<evidence type="ECO:0000256" key="5">
    <source>
        <dbReference type="ARBA" id="ARBA00022597"/>
    </source>
</evidence>
<gene>
    <name evidence="15" type="ORF">C8C76_1349</name>
</gene>
<evidence type="ECO:0000256" key="3">
    <source>
        <dbReference type="ARBA" id="ARBA00022448"/>
    </source>
</evidence>
<name>A0A2T5RGQ1_9FIRM</name>
<dbReference type="InterPro" id="IPR051562">
    <property type="entry name" value="Ascorbate-PTS_EIIC"/>
</dbReference>
<organism evidence="15 16">
    <name type="scientific">Halanaerobium saccharolyticum</name>
    <dbReference type="NCBI Taxonomy" id="43595"/>
    <lineage>
        <taxon>Bacteria</taxon>
        <taxon>Bacillati</taxon>
        <taxon>Bacillota</taxon>
        <taxon>Clostridia</taxon>
        <taxon>Halanaerobiales</taxon>
        <taxon>Halanaerobiaceae</taxon>
        <taxon>Halanaerobium</taxon>
    </lineage>
</organism>
<keyword evidence="5" id="KW-0762">Sugar transport</keyword>
<dbReference type="Pfam" id="PF03611">
    <property type="entry name" value="EIIC-GAT"/>
    <property type="match status" value="1"/>
</dbReference>
<keyword evidence="8 14" id="KW-1133">Transmembrane helix</keyword>
<sequence length="430" mass="45774">MDGLIAVARWIANNVFREPASLIGLIALTGLLLQKKSASDVVTGTVKTILGFMIIQGGSTLIGNSLGAFGPIWQEVFGMTGSAEVGGMSTNSFLGEYGGAVTLIMTFGFLVNVLLARITKFKYIYLTGHMMFWVSFVYAGIVVQVFGQGVSQMWMIISGAVLLGAYWTLQPAYLQKYVKSFTGKDNFAVGHTFSTGAWLGAILGKHFGNKENDTEDLKMPEGFGFLKDSNVVIVLVMGLMYGLGALLAGPEFVGEYSGNKNHIVFGILKGFRFGAGIAVVLHGVKLLIGEIVPAFRGISQKLVPNSKPALDVPVTYAYAPAATIIGFAASFVTMVIIMVIMGATGFYVFVPPMIGVFFHAAGAGVFGNETGGVKGAIIAGVVVGAIITFGQAIFIKYIIPDTVTEFILWGGDTDMFVFGSILKWIMSLFA</sequence>
<feature type="transmembrane region" description="Helical" evidence="14">
    <location>
        <begin position="152"/>
        <end position="169"/>
    </location>
</feature>
<accession>A0A2T5RGQ1</accession>
<feature type="transmembrane region" description="Helical" evidence="14">
    <location>
        <begin position="97"/>
        <end position="116"/>
    </location>
</feature>
<evidence type="ECO:0000256" key="10">
    <source>
        <dbReference type="ARBA" id="ARBA00037387"/>
    </source>
</evidence>
<feature type="transmembrane region" description="Helical" evidence="14">
    <location>
        <begin position="316"/>
        <end position="340"/>
    </location>
</feature>
<evidence type="ECO:0000256" key="12">
    <source>
        <dbReference type="ARBA" id="ARBA00039702"/>
    </source>
</evidence>
<comment type="subunit">
    <text evidence="2">Homodimer.</text>
</comment>
<dbReference type="AlphaFoldDB" id="A0A2T5RGQ1"/>
<protein>
    <recommendedName>
        <fullName evidence="12">Ascorbate-specific PTS system EIIC component</fullName>
    </recommendedName>
    <alternativeName>
        <fullName evidence="13">Ascorbate-specific permease IIC component UlaA</fullName>
    </alternativeName>
</protein>
<keyword evidence="7 14" id="KW-0812">Transmembrane</keyword>
<evidence type="ECO:0000256" key="4">
    <source>
        <dbReference type="ARBA" id="ARBA00022475"/>
    </source>
</evidence>
<feature type="transmembrane region" description="Helical" evidence="14">
    <location>
        <begin position="406"/>
        <end position="426"/>
    </location>
</feature>
<keyword evidence="3" id="KW-0813">Transport</keyword>
<dbReference type="GO" id="GO:0005886">
    <property type="term" value="C:plasma membrane"/>
    <property type="evidence" value="ECO:0007669"/>
    <property type="project" value="UniProtKB-SubCell"/>
</dbReference>
<keyword evidence="4" id="KW-1003">Cell membrane</keyword>
<dbReference type="PANTHER" id="PTHR33843">
    <property type="entry name" value="ASCORBATE-SPECIFIC PTS SYSTEM EIIC COMPONENT"/>
    <property type="match status" value="1"/>
</dbReference>
<feature type="transmembrane region" description="Helical" evidence="14">
    <location>
        <begin position="273"/>
        <end position="295"/>
    </location>
</feature>
<comment type="similarity">
    <text evidence="11">Belongs to the UlaA family.</text>
</comment>
<reference evidence="15 16" key="1">
    <citation type="submission" date="2018-04" db="EMBL/GenBank/DDBJ databases">
        <title>Subsurface microbial communities from deep shales in Ohio and West Virginia, USA.</title>
        <authorList>
            <person name="Wrighton K."/>
        </authorList>
    </citation>
    <scope>NUCLEOTIDE SEQUENCE [LARGE SCALE GENOMIC DNA]</scope>
    <source>
        <strain evidence="15 16">WC1</strain>
    </source>
</reference>
<dbReference type="OrthoDB" id="9796178at2"/>
<evidence type="ECO:0000256" key="13">
    <source>
        <dbReference type="ARBA" id="ARBA00042859"/>
    </source>
</evidence>
<keyword evidence="6" id="KW-0598">Phosphotransferase system</keyword>
<proteinExistence type="inferred from homology"/>
<evidence type="ECO:0000256" key="9">
    <source>
        <dbReference type="ARBA" id="ARBA00023136"/>
    </source>
</evidence>
<comment type="function">
    <text evidence="10">The phosphoenolpyruvate-dependent sugar phosphotransferase system (sugar PTS), a major carbohydrate active transport system, catalyzes the phosphorylation of incoming sugar substrates concomitantly with their translocation across the cell membrane. The enzyme II UlaABC PTS system is involved in ascorbate transport.</text>
</comment>
<evidence type="ECO:0000313" key="15">
    <source>
        <dbReference type="EMBL" id="PTV94080.1"/>
    </source>
</evidence>
<keyword evidence="9 14" id="KW-0472">Membrane</keyword>
<feature type="transmembrane region" description="Helical" evidence="14">
    <location>
        <begin position="123"/>
        <end position="146"/>
    </location>
</feature>
<dbReference type="GO" id="GO:0009401">
    <property type="term" value="P:phosphoenolpyruvate-dependent sugar phosphotransferase system"/>
    <property type="evidence" value="ECO:0007669"/>
    <property type="project" value="UniProtKB-KW"/>
</dbReference>
<evidence type="ECO:0000256" key="14">
    <source>
        <dbReference type="SAM" id="Phobius"/>
    </source>
</evidence>
<comment type="caution">
    <text evidence="15">The sequence shown here is derived from an EMBL/GenBank/DDBJ whole genome shotgun (WGS) entry which is preliminary data.</text>
</comment>
<comment type="subcellular location">
    <subcellularLocation>
        <location evidence="1">Cell membrane</location>
        <topology evidence="1">Multi-pass membrane protein</topology>
    </subcellularLocation>
</comment>
<dbReference type="InterPro" id="IPR004703">
    <property type="entry name" value="PTS_sugar-sp_permease"/>
</dbReference>
<dbReference type="NCBIfam" id="NF006920">
    <property type="entry name" value="PRK09410.1-2"/>
    <property type="match status" value="1"/>
</dbReference>
<feature type="transmembrane region" description="Helical" evidence="14">
    <location>
        <begin position="231"/>
        <end position="253"/>
    </location>
</feature>
<dbReference type="EMBL" id="QAXS01000034">
    <property type="protein sequence ID" value="PTV94080.1"/>
    <property type="molecule type" value="Genomic_DNA"/>
</dbReference>
<evidence type="ECO:0000256" key="2">
    <source>
        <dbReference type="ARBA" id="ARBA00011738"/>
    </source>
</evidence>
<evidence type="ECO:0000313" key="16">
    <source>
        <dbReference type="Proteomes" id="UP000244089"/>
    </source>
</evidence>
<feature type="transmembrane region" description="Helical" evidence="14">
    <location>
        <begin position="378"/>
        <end position="400"/>
    </location>
</feature>
<feature type="transmembrane region" description="Helical" evidence="14">
    <location>
        <begin position="346"/>
        <end position="366"/>
    </location>
</feature>
<evidence type="ECO:0000256" key="6">
    <source>
        <dbReference type="ARBA" id="ARBA00022683"/>
    </source>
</evidence>
<evidence type="ECO:0000256" key="1">
    <source>
        <dbReference type="ARBA" id="ARBA00004651"/>
    </source>
</evidence>
<evidence type="ECO:0000256" key="8">
    <source>
        <dbReference type="ARBA" id="ARBA00022989"/>
    </source>
</evidence>
<evidence type="ECO:0000256" key="7">
    <source>
        <dbReference type="ARBA" id="ARBA00022692"/>
    </source>
</evidence>
<dbReference type="Proteomes" id="UP000244089">
    <property type="component" value="Unassembled WGS sequence"/>
</dbReference>
<evidence type="ECO:0000256" key="11">
    <source>
        <dbReference type="ARBA" id="ARBA00038218"/>
    </source>
</evidence>
<dbReference type="PANTHER" id="PTHR33843:SF4">
    <property type="entry name" value="ASCORBATE-SPECIFIC PTS SYSTEM EIIC COMPONENT"/>
    <property type="match status" value="1"/>
</dbReference>